<evidence type="ECO:0000256" key="5">
    <source>
        <dbReference type="ARBA" id="ARBA00049629"/>
    </source>
</evidence>
<dbReference type="InterPro" id="IPR050490">
    <property type="entry name" value="Bact_solute-bd_prot1"/>
</dbReference>
<evidence type="ECO:0000256" key="2">
    <source>
        <dbReference type="ARBA" id="ARBA00008520"/>
    </source>
</evidence>
<evidence type="ECO:0000256" key="3">
    <source>
        <dbReference type="ARBA" id="ARBA00022448"/>
    </source>
</evidence>
<organism evidence="8 9">
    <name type="scientific">Undibacterium flavidum</name>
    <dbReference type="NCBI Taxonomy" id="2762297"/>
    <lineage>
        <taxon>Bacteria</taxon>
        <taxon>Pseudomonadati</taxon>
        <taxon>Pseudomonadota</taxon>
        <taxon>Betaproteobacteria</taxon>
        <taxon>Burkholderiales</taxon>
        <taxon>Oxalobacteraceae</taxon>
        <taxon>Undibacterium</taxon>
    </lineage>
</organism>
<feature type="signal peptide" evidence="7">
    <location>
        <begin position="1"/>
        <end position="27"/>
    </location>
</feature>
<dbReference type="EMBL" id="JACOGA010000004">
    <property type="protein sequence ID" value="MBC3872956.1"/>
    <property type="molecule type" value="Genomic_DNA"/>
</dbReference>
<evidence type="ECO:0000256" key="7">
    <source>
        <dbReference type="SAM" id="SignalP"/>
    </source>
</evidence>
<comment type="caution">
    <text evidence="8">The sequence shown here is derived from an EMBL/GenBank/DDBJ whole genome shotgun (WGS) entry which is preliminary data.</text>
</comment>
<dbReference type="SUPFAM" id="SSF53850">
    <property type="entry name" value="Periplasmic binding protein-like II"/>
    <property type="match status" value="1"/>
</dbReference>
<evidence type="ECO:0000256" key="6">
    <source>
        <dbReference type="ARBA" id="ARBA00049753"/>
    </source>
</evidence>
<dbReference type="PANTHER" id="PTHR43649:SF28">
    <property type="entry name" value="BINDING PROTEIN COMPONENT OF ABC SUGAR TRANSPORTER-RELATED"/>
    <property type="match status" value="1"/>
</dbReference>
<keyword evidence="9" id="KW-1185">Reference proteome</keyword>
<dbReference type="InterPro" id="IPR006059">
    <property type="entry name" value="SBP"/>
</dbReference>
<comment type="function">
    <text evidence="5">Part of a binding-protein-dependent transport system for a sugar.</text>
</comment>
<protein>
    <recommendedName>
        <fullName evidence="6">Probable sugar-binding periplasmic protein</fullName>
    </recommendedName>
</protein>
<dbReference type="Proteomes" id="UP000624279">
    <property type="component" value="Unassembled WGS sequence"/>
</dbReference>
<accession>A0ABR6Y8M3</accession>
<proteinExistence type="inferred from homology"/>
<gene>
    <name evidence="8" type="ORF">H8K55_05110</name>
</gene>
<comment type="subcellular location">
    <subcellularLocation>
        <location evidence="1">Periplasm</location>
    </subcellularLocation>
</comment>
<evidence type="ECO:0000256" key="1">
    <source>
        <dbReference type="ARBA" id="ARBA00004418"/>
    </source>
</evidence>
<comment type="similarity">
    <text evidence="2">Belongs to the bacterial solute-binding protein 1 family.</text>
</comment>
<keyword evidence="4 7" id="KW-0732">Signal</keyword>
<dbReference type="RefSeq" id="WP_186941006.1">
    <property type="nucleotide sequence ID" value="NZ_JACOGA010000004.1"/>
</dbReference>
<keyword evidence="3" id="KW-0813">Transport</keyword>
<dbReference type="PANTHER" id="PTHR43649">
    <property type="entry name" value="ARABINOSE-BINDING PROTEIN-RELATED"/>
    <property type="match status" value="1"/>
</dbReference>
<feature type="chain" id="PRO_5046619867" description="Probable sugar-binding periplasmic protein" evidence="7">
    <location>
        <begin position="28"/>
        <end position="427"/>
    </location>
</feature>
<dbReference type="Gene3D" id="3.40.190.10">
    <property type="entry name" value="Periplasmic binding protein-like II"/>
    <property type="match status" value="2"/>
</dbReference>
<evidence type="ECO:0000313" key="8">
    <source>
        <dbReference type="EMBL" id="MBC3872956.1"/>
    </source>
</evidence>
<sequence length="427" mass="47856">MLVKIRQVWFFVALVVLNCLPEPVCQAAEADPTLQVLHWWTSPRERKAASLLANRLMDEGVAWKDVGVPGGAGIGAGKVLKSRVLASDAPEVTQIIGASIRDWADLGFLLELDKVANANKWKTAFFPTIQTLIQYRHHVVAAPLGIHRINTLFYNRKLFSSLKLAAPESWNDLVNVAAKLKTAGIKPLAQSSEPWQVATLFENLILAENGPDFHREVFSRQNPQAVLERRFLVALERLRLMKSWMIQAIDERPWPDVVRQFANREAAMMIMGDWAKAELNETDYETDLEFSCATMPGTGRFHLYSVDTFSMFTKDYAHVAAQEKLARLIGTSQMQNEYNAAKGSVSVRQDADPNKMDSCARASWSDFAQGAAMQAPSLAHRMATDESSRDAIIAVIHRFFIDDALSPAETQKRLAALFRTLNMNIRK</sequence>
<dbReference type="Pfam" id="PF01547">
    <property type="entry name" value="SBP_bac_1"/>
    <property type="match status" value="1"/>
</dbReference>
<evidence type="ECO:0000313" key="9">
    <source>
        <dbReference type="Proteomes" id="UP000624279"/>
    </source>
</evidence>
<reference evidence="8 9" key="1">
    <citation type="submission" date="2020-08" db="EMBL/GenBank/DDBJ databases">
        <title>Novel species isolated from subtropical streams in China.</title>
        <authorList>
            <person name="Lu H."/>
        </authorList>
    </citation>
    <scope>NUCLEOTIDE SEQUENCE [LARGE SCALE GENOMIC DNA]</scope>
    <source>
        <strain evidence="8 9">LX15W</strain>
    </source>
</reference>
<name>A0ABR6Y8M3_9BURK</name>
<evidence type="ECO:0000256" key="4">
    <source>
        <dbReference type="ARBA" id="ARBA00022729"/>
    </source>
</evidence>